<reference evidence="2 3" key="1">
    <citation type="submission" date="2024-05" db="EMBL/GenBank/DDBJ databases">
        <title>Genome sequencing and assembly of Indian major carp, Cirrhinus mrigala (Hamilton, 1822).</title>
        <authorList>
            <person name="Mohindra V."/>
            <person name="Chowdhury L.M."/>
            <person name="Lal K."/>
            <person name="Jena J.K."/>
        </authorList>
    </citation>
    <scope>NUCLEOTIDE SEQUENCE [LARGE SCALE GENOMIC DNA]</scope>
    <source>
        <strain evidence="2">CM1030</strain>
        <tissue evidence="2">Blood</tissue>
    </source>
</reference>
<gene>
    <name evidence="2" type="ORF">M9458_002859</name>
</gene>
<feature type="compositionally biased region" description="Basic and acidic residues" evidence="1">
    <location>
        <begin position="63"/>
        <end position="77"/>
    </location>
</feature>
<organism evidence="2 3">
    <name type="scientific">Cirrhinus mrigala</name>
    <name type="common">Mrigala</name>
    <dbReference type="NCBI Taxonomy" id="683832"/>
    <lineage>
        <taxon>Eukaryota</taxon>
        <taxon>Metazoa</taxon>
        <taxon>Chordata</taxon>
        <taxon>Craniata</taxon>
        <taxon>Vertebrata</taxon>
        <taxon>Euteleostomi</taxon>
        <taxon>Actinopterygii</taxon>
        <taxon>Neopterygii</taxon>
        <taxon>Teleostei</taxon>
        <taxon>Ostariophysi</taxon>
        <taxon>Cypriniformes</taxon>
        <taxon>Cyprinidae</taxon>
        <taxon>Labeoninae</taxon>
        <taxon>Labeonini</taxon>
        <taxon>Cirrhinus</taxon>
    </lineage>
</organism>
<name>A0ABD0RMB0_CIRMR</name>
<feature type="non-terminal residue" evidence="2">
    <location>
        <position position="1"/>
    </location>
</feature>
<evidence type="ECO:0000256" key="1">
    <source>
        <dbReference type="SAM" id="MobiDB-lite"/>
    </source>
</evidence>
<feature type="compositionally biased region" description="Polar residues" evidence="1">
    <location>
        <begin position="1"/>
        <end position="21"/>
    </location>
</feature>
<sequence>LTSHSSSADATQMLSSVNEANGASKHSLLSDHLDSNGCKLTDTHNTDRNGSVKHQQDCQGLDRPTKKCRTESDSLAQ</sequence>
<protein>
    <submittedName>
        <fullName evidence="2">Uncharacterized protein</fullName>
    </submittedName>
</protein>
<proteinExistence type="predicted"/>
<feature type="non-terminal residue" evidence="2">
    <location>
        <position position="77"/>
    </location>
</feature>
<evidence type="ECO:0000313" key="2">
    <source>
        <dbReference type="EMBL" id="KAL0199672.1"/>
    </source>
</evidence>
<dbReference type="AlphaFoldDB" id="A0ABD0RMB0"/>
<evidence type="ECO:0000313" key="3">
    <source>
        <dbReference type="Proteomes" id="UP001529510"/>
    </source>
</evidence>
<accession>A0ABD0RMB0</accession>
<feature type="region of interest" description="Disordered" evidence="1">
    <location>
        <begin position="1"/>
        <end position="77"/>
    </location>
</feature>
<comment type="caution">
    <text evidence="2">The sequence shown here is derived from an EMBL/GenBank/DDBJ whole genome shotgun (WGS) entry which is preliminary data.</text>
</comment>
<dbReference type="EMBL" id="JAMKFB020000002">
    <property type="protein sequence ID" value="KAL0199672.1"/>
    <property type="molecule type" value="Genomic_DNA"/>
</dbReference>
<dbReference type="Proteomes" id="UP001529510">
    <property type="component" value="Unassembled WGS sequence"/>
</dbReference>
<keyword evidence="3" id="KW-1185">Reference proteome</keyword>